<sequence>MKQLTDTKRLKVAMSILSEWQVDEYAERCRILELNCERKCGDCCLSEYGRRAINCPYLDVI</sequence>
<comment type="caution">
    <text evidence="1">The sequence shown here is derived from an EMBL/GenBank/DDBJ whole genome shotgun (WGS) entry which is preliminary data.</text>
</comment>
<gene>
    <name evidence="1" type="ORF">LCGC14_0928990</name>
</gene>
<organism evidence="1">
    <name type="scientific">marine sediment metagenome</name>
    <dbReference type="NCBI Taxonomy" id="412755"/>
    <lineage>
        <taxon>unclassified sequences</taxon>
        <taxon>metagenomes</taxon>
        <taxon>ecological metagenomes</taxon>
    </lineage>
</organism>
<accession>A0A0F9RV37</accession>
<proteinExistence type="predicted"/>
<protein>
    <submittedName>
        <fullName evidence="1">Uncharacterized protein</fullName>
    </submittedName>
</protein>
<dbReference type="EMBL" id="LAZR01003181">
    <property type="protein sequence ID" value="KKN21073.1"/>
    <property type="molecule type" value="Genomic_DNA"/>
</dbReference>
<name>A0A0F9RV37_9ZZZZ</name>
<evidence type="ECO:0000313" key="1">
    <source>
        <dbReference type="EMBL" id="KKN21073.1"/>
    </source>
</evidence>
<reference evidence="1" key="1">
    <citation type="journal article" date="2015" name="Nature">
        <title>Complex archaea that bridge the gap between prokaryotes and eukaryotes.</title>
        <authorList>
            <person name="Spang A."/>
            <person name="Saw J.H."/>
            <person name="Jorgensen S.L."/>
            <person name="Zaremba-Niedzwiedzka K."/>
            <person name="Martijn J."/>
            <person name="Lind A.E."/>
            <person name="van Eijk R."/>
            <person name="Schleper C."/>
            <person name="Guy L."/>
            <person name="Ettema T.J."/>
        </authorList>
    </citation>
    <scope>NUCLEOTIDE SEQUENCE</scope>
</reference>
<dbReference type="AlphaFoldDB" id="A0A0F9RV37"/>